<protein>
    <recommendedName>
        <fullName evidence="3">SpoVT-AbrB domain-containing protein</fullName>
    </recommendedName>
</protein>
<dbReference type="InterPro" id="IPR007159">
    <property type="entry name" value="SpoVT-AbrB_dom"/>
</dbReference>
<dbReference type="AlphaFoldDB" id="A0A1T0AZU3"/>
<dbReference type="SMART" id="SM00966">
    <property type="entry name" value="SpoVT_AbrB"/>
    <property type="match status" value="1"/>
</dbReference>
<evidence type="ECO:0000259" key="3">
    <source>
        <dbReference type="SMART" id="SM00966"/>
    </source>
</evidence>
<keyword evidence="5" id="KW-1185">Reference proteome</keyword>
<dbReference type="SUPFAM" id="SSF89447">
    <property type="entry name" value="AbrB/MazE/MraZ-like"/>
    <property type="match status" value="1"/>
</dbReference>
<name>A0A1T0AZU3_9PAST</name>
<dbReference type="InterPro" id="IPR037914">
    <property type="entry name" value="SpoVT-AbrB_sf"/>
</dbReference>
<dbReference type="Pfam" id="PF04014">
    <property type="entry name" value="MazE_antitoxin"/>
    <property type="match status" value="1"/>
</dbReference>
<dbReference type="Gene3D" id="1.20.890.30">
    <property type="entry name" value="VCA0319-like"/>
    <property type="match status" value="1"/>
</dbReference>
<dbReference type="Proteomes" id="UP000190023">
    <property type="component" value="Unassembled WGS sequence"/>
</dbReference>
<evidence type="ECO:0000256" key="2">
    <source>
        <dbReference type="ARBA" id="ARBA00049988"/>
    </source>
</evidence>
<dbReference type="InterPro" id="IPR014795">
    <property type="entry name" value="TacA_1-like"/>
</dbReference>
<reference evidence="4 5" key="1">
    <citation type="submission" date="2017-02" db="EMBL/GenBank/DDBJ databases">
        <title>Draft genome sequence of Haemophilus felis CCUG 31170 type strain.</title>
        <authorList>
            <person name="Engstrom-Jakobsson H."/>
            <person name="Salva-Serra F."/>
            <person name="Thorell K."/>
            <person name="Gonzales-Siles L."/>
            <person name="Karlsson R."/>
            <person name="Boulund F."/>
            <person name="Engstrand L."/>
            <person name="Kristiansson E."/>
            <person name="Moore E."/>
        </authorList>
    </citation>
    <scope>NUCLEOTIDE SEQUENCE [LARGE SCALE GENOMIC DNA]</scope>
    <source>
        <strain evidence="4 5">CCUG 31170</strain>
    </source>
</reference>
<dbReference type="Gene3D" id="2.10.260.10">
    <property type="match status" value="1"/>
</dbReference>
<sequence length="97" mass="10897">MSASLTISKWGNSTAIRLPKTLLAKFNLSEGDSLRLVASSDLSRLVFEPVYKAQTVEEKQLSEKDWEFICELLDNPPAPNERLKKAALALKESYNEL</sequence>
<proteinExistence type="inferred from homology"/>
<gene>
    <name evidence="4" type="ORF">B0188_06415</name>
</gene>
<dbReference type="SUPFAM" id="SSF47598">
    <property type="entry name" value="Ribbon-helix-helix"/>
    <property type="match status" value="1"/>
</dbReference>
<accession>A0A1T0AZU3</accession>
<dbReference type="EMBL" id="MUYB01000026">
    <property type="protein sequence ID" value="OOS03473.1"/>
    <property type="molecule type" value="Genomic_DNA"/>
</dbReference>
<dbReference type="OrthoDB" id="9795766at2"/>
<evidence type="ECO:0000256" key="1">
    <source>
        <dbReference type="ARBA" id="ARBA00022649"/>
    </source>
</evidence>
<feature type="domain" description="SpoVT-AbrB" evidence="3">
    <location>
        <begin position="8"/>
        <end position="55"/>
    </location>
</feature>
<comment type="similarity">
    <text evidence="2">Belongs to the TacA antitoxin family.</text>
</comment>
<keyword evidence="1" id="KW-1277">Toxin-antitoxin system</keyword>
<dbReference type="InterPro" id="IPR010985">
    <property type="entry name" value="Ribbon_hlx_hlx"/>
</dbReference>
<dbReference type="Pfam" id="PF08681">
    <property type="entry name" value="TacA1"/>
    <property type="match status" value="1"/>
</dbReference>
<comment type="caution">
    <text evidence="4">The sequence shown here is derived from an EMBL/GenBank/DDBJ whole genome shotgun (WGS) entry which is preliminary data.</text>
</comment>
<organism evidence="4 5">
    <name type="scientific">[Haemophilus] felis</name>
    <dbReference type="NCBI Taxonomy" id="123822"/>
    <lineage>
        <taxon>Bacteria</taxon>
        <taxon>Pseudomonadati</taxon>
        <taxon>Pseudomonadota</taxon>
        <taxon>Gammaproteobacteria</taxon>
        <taxon>Pasteurellales</taxon>
        <taxon>Pasteurellaceae</taxon>
    </lineage>
</organism>
<evidence type="ECO:0000313" key="5">
    <source>
        <dbReference type="Proteomes" id="UP000190023"/>
    </source>
</evidence>
<evidence type="ECO:0000313" key="4">
    <source>
        <dbReference type="EMBL" id="OOS03473.1"/>
    </source>
</evidence>
<dbReference type="GO" id="GO:0006355">
    <property type="term" value="P:regulation of DNA-templated transcription"/>
    <property type="evidence" value="ECO:0007669"/>
    <property type="project" value="InterPro"/>
</dbReference>
<dbReference type="GO" id="GO:0003677">
    <property type="term" value="F:DNA binding"/>
    <property type="evidence" value="ECO:0007669"/>
    <property type="project" value="InterPro"/>
</dbReference>